<organism evidence="3 4">
    <name type="scientific">Sphingopyxis fribergensis</name>
    <dbReference type="NCBI Taxonomy" id="1515612"/>
    <lineage>
        <taxon>Bacteria</taxon>
        <taxon>Pseudomonadati</taxon>
        <taxon>Pseudomonadota</taxon>
        <taxon>Alphaproteobacteria</taxon>
        <taxon>Sphingomonadales</taxon>
        <taxon>Sphingomonadaceae</taxon>
        <taxon>Sphingopyxis</taxon>
    </lineage>
</organism>
<feature type="signal peptide" evidence="2">
    <location>
        <begin position="1"/>
        <end position="22"/>
    </location>
</feature>
<reference evidence="3 4" key="1">
    <citation type="journal article" date="2015" name="Int. J. Syst. Evol. Microbiol.">
        <title>Description of Sphingopyxis fribergensis sp. nov. - a soil bacterium with the ability to degrade styrene and phenylacetic acid.</title>
        <authorList>
            <person name="Oelschlagel M."/>
            <person name="Ruckert C."/>
            <person name="Kalinowski J."/>
            <person name="Schmidt G."/>
            <person name="Schlomann M."/>
            <person name="Tischler D."/>
        </authorList>
    </citation>
    <scope>NUCLEOTIDE SEQUENCE [LARGE SCALE GENOMIC DNA]</scope>
    <source>
        <strain evidence="3 4">Kp5.2</strain>
    </source>
</reference>
<dbReference type="InterPro" id="IPR006530">
    <property type="entry name" value="YD"/>
</dbReference>
<dbReference type="EMBL" id="CP009122">
    <property type="protein sequence ID" value="AJA08931.1"/>
    <property type="molecule type" value="Genomic_DNA"/>
</dbReference>
<protein>
    <recommendedName>
        <fullName evidence="5">Secreted protein</fullName>
    </recommendedName>
</protein>
<gene>
    <name evidence="3" type="ORF">SKP52_10120</name>
</gene>
<dbReference type="KEGG" id="sphk:SKP52_10120"/>
<dbReference type="STRING" id="1515612.SKP52_10120"/>
<sequence>MNRACLLLVMLPSLGIAAPAAAAETVTYTYDAKGRLTKVVRTGTVNNNVTVEYEHDKADNRTRLKTINSPNPPP</sequence>
<evidence type="ECO:0000313" key="3">
    <source>
        <dbReference type="EMBL" id="AJA08931.1"/>
    </source>
</evidence>
<evidence type="ECO:0008006" key="5">
    <source>
        <dbReference type="Google" id="ProtNLM"/>
    </source>
</evidence>
<feature type="compositionally biased region" description="Polar residues" evidence="1">
    <location>
        <begin position="65"/>
        <end position="74"/>
    </location>
</feature>
<dbReference type="AlphaFoldDB" id="A0A0A7PFN1"/>
<dbReference type="Gene3D" id="2.180.10.10">
    <property type="entry name" value="RHS repeat-associated core"/>
    <property type="match status" value="1"/>
</dbReference>
<feature type="chain" id="PRO_5002042352" description="Secreted protein" evidence="2">
    <location>
        <begin position="23"/>
        <end position="74"/>
    </location>
</feature>
<accession>A0A0A7PFN1</accession>
<keyword evidence="2" id="KW-0732">Signal</keyword>
<dbReference type="Proteomes" id="UP000030907">
    <property type="component" value="Chromosome"/>
</dbReference>
<keyword evidence="4" id="KW-1185">Reference proteome</keyword>
<proteinExistence type="predicted"/>
<name>A0A0A7PFN1_9SPHN</name>
<dbReference type="HOGENOM" id="CLU_2685926_0_0_5"/>
<dbReference type="NCBIfam" id="TIGR01643">
    <property type="entry name" value="YD_repeat_2x"/>
    <property type="match status" value="1"/>
</dbReference>
<evidence type="ECO:0000313" key="4">
    <source>
        <dbReference type="Proteomes" id="UP000030907"/>
    </source>
</evidence>
<feature type="region of interest" description="Disordered" evidence="1">
    <location>
        <begin position="52"/>
        <end position="74"/>
    </location>
</feature>
<evidence type="ECO:0000256" key="2">
    <source>
        <dbReference type="SAM" id="SignalP"/>
    </source>
</evidence>
<feature type="compositionally biased region" description="Basic and acidic residues" evidence="1">
    <location>
        <begin position="52"/>
        <end position="62"/>
    </location>
</feature>
<evidence type="ECO:0000256" key="1">
    <source>
        <dbReference type="SAM" id="MobiDB-lite"/>
    </source>
</evidence>